<accession>A0A7X7R717</accession>
<dbReference type="Pfam" id="PF06258">
    <property type="entry name" value="Mito_fiss_Elm1"/>
    <property type="match status" value="1"/>
</dbReference>
<dbReference type="AlphaFoldDB" id="A0A7X7R717"/>
<evidence type="ECO:0000313" key="2">
    <source>
        <dbReference type="EMBL" id="NLF53039.1"/>
    </source>
</evidence>
<feature type="compositionally biased region" description="Pro residues" evidence="1">
    <location>
        <begin position="1"/>
        <end position="17"/>
    </location>
</feature>
<evidence type="ECO:0000313" key="3">
    <source>
        <dbReference type="Proteomes" id="UP000536534"/>
    </source>
</evidence>
<evidence type="ECO:0000256" key="1">
    <source>
        <dbReference type="SAM" id="MobiDB-lite"/>
    </source>
</evidence>
<gene>
    <name evidence="2" type="ORF">GX576_01295</name>
</gene>
<comment type="caution">
    <text evidence="2">The sequence shown here is derived from an EMBL/GenBank/DDBJ whole genome shotgun (WGS) entry which is preliminary data.</text>
</comment>
<feature type="region of interest" description="Disordered" evidence="1">
    <location>
        <begin position="1"/>
        <end position="20"/>
    </location>
</feature>
<reference evidence="2 3" key="1">
    <citation type="journal article" date="2020" name="Biotechnol. Biofuels">
        <title>New insights from the biogas microbiome by comprehensive genome-resolved metagenomics of nearly 1600 species originating from multiple anaerobic digesters.</title>
        <authorList>
            <person name="Campanaro S."/>
            <person name="Treu L."/>
            <person name="Rodriguez-R L.M."/>
            <person name="Kovalovszki A."/>
            <person name="Ziels R.M."/>
            <person name="Maus I."/>
            <person name="Zhu X."/>
            <person name="Kougias P.G."/>
            <person name="Basile A."/>
            <person name="Luo G."/>
            <person name="Schluter A."/>
            <person name="Konstantinidis K.T."/>
            <person name="Angelidaki I."/>
        </authorList>
    </citation>
    <scope>NUCLEOTIDE SEQUENCE [LARGE SCALE GENOMIC DNA]</scope>
    <source>
        <strain evidence="2">AS06rmzACSIP_256</strain>
    </source>
</reference>
<sequence>MSASAPAPPSPPSPPGGAPRTLWLLTDGKPGHRSQLEGLARALAALTPTAIHWIEAPPPVAALKALARRRFPPGADLPAPDLIACCGHATHLPALAARRARGGRLVALMKPSLPLACFDLCVIPQHDAPPAGDKVIATRGVLNTARPDGAREADRGLILIGGPSKHFGWDEAGLLAQLEDILAATPAMRWTLTTSRRTPASTEAALEPLRARGLDLRPFRDTAPGWAMQELARSAEAWVSEDSVSMVYESLSAGAATGLLAVPRLARSRVSEGVAMLIADGLVTPFAAWQTSHRLTPPPTPLAEADRVAREILRRWG</sequence>
<organism evidence="2 3">
    <name type="scientific">Thauera phenolivorans</name>
    <dbReference type="NCBI Taxonomy" id="1792543"/>
    <lineage>
        <taxon>Bacteria</taxon>
        <taxon>Pseudomonadati</taxon>
        <taxon>Pseudomonadota</taxon>
        <taxon>Betaproteobacteria</taxon>
        <taxon>Rhodocyclales</taxon>
        <taxon>Zoogloeaceae</taxon>
        <taxon>Thauera</taxon>
    </lineage>
</organism>
<name>A0A7X7R717_9RHOO</name>
<evidence type="ECO:0008006" key="4">
    <source>
        <dbReference type="Google" id="ProtNLM"/>
    </source>
</evidence>
<protein>
    <recommendedName>
        <fullName evidence="4">Nucleoside-diphosphate sugar epimerase</fullName>
    </recommendedName>
</protein>
<proteinExistence type="predicted"/>
<dbReference type="EMBL" id="JAAYYV010000034">
    <property type="protein sequence ID" value="NLF53039.1"/>
    <property type="molecule type" value="Genomic_DNA"/>
</dbReference>
<dbReference type="InterPro" id="IPR009367">
    <property type="entry name" value="Elm1-like"/>
</dbReference>
<dbReference type="Proteomes" id="UP000536534">
    <property type="component" value="Unassembled WGS sequence"/>
</dbReference>